<protein>
    <submittedName>
        <fullName evidence="1">Uncharacterized protein</fullName>
    </submittedName>
</protein>
<sequence>MAPAHHPRPALAFIDSLPSASHMQVPSWGDVKPDWRAESLGWFEPTATPAWPRRRIRGLDR</sequence>
<dbReference type="InterPro" id="IPR016181">
    <property type="entry name" value="Acyl_CoA_acyltransferase"/>
</dbReference>
<dbReference type="EMBL" id="VJZC01000304">
    <property type="protein sequence ID" value="MPY61466.1"/>
    <property type="molecule type" value="Genomic_DNA"/>
</dbReference>
<evidence type="ECO:0000313" key="1">
    <source>
        <dbReference type="EMBL" id="MPY61466.1"/>
    </source>
</evidence>
<dbReference type="SUPFAM" id="SSF55729">
    <property type="entry name" value="Acyl-CoA N-acyltransferases (Nat)"/>
    <property type="match status" value="1"/>
</dbReference>
<dbReference type="Gene3D" id="3.40.630.30">
    <property type="match status" value="1"/>
</dbReference>
<evidence type="ECO:0000313" key="2">
    <source>
        <dbReference type="Proteomes" id="UP000400924"/>
    </source>
</evidence>
<organism evidence="1 2">
    <name type="scientific">Streptomyces spongiae</name>
    <dbReference type="NCBI Taxonomy" id="565072"/>
    <lineage>
        <taxon>Bacteria</taxon>
        <taxon>Bacillati</taxon>
        <taxon>Actinomycetota</taxon>
        <taxon>Actinomycetes</taxon>
        <taxon>Kitasatosporales</taxon>
        <taxon>Streptomycetaceae</taxon>
        <taxon>Streptomyces</taxon>
    </lineage>
</organism>
<dbReference type="AlphaFoldDB" id="A0A5N8XQK5"/>
<gene>
    <name evidence="1" type="ORF">FNH08_31295</name>
</gene>
<accession>A0A5N8XQK5</accession>
<keyword evidence="2" id="KW-1185">Reference proteome</keyword>
<name>A0A5N8XQK5_9ACTN</name>
<dbReference type="Proteomes" id="UP000400924">
    <property type="component" value="Unassembled WGS sequence"/>
</dbReference>
<proteinExistence type="predicted"/>
<dbReference type="RefSeq" id="WP_152774889.1">
    <property type="nucleotide sequence ID" value="NZ_VJZC01000304.1"/>
</dbReference>
<reference evidence="1 2" key="1">
    <citation type="submission" date="2019-07" db="EMBL/GenBank/DDBJ databases">
        <title>New species of Amycolatopsis and Streptomyces.</title>
        <authorList>
            <person name="Duangmal K."/>
            <person name="Teo W.F.A."/>
            <person name="Lipun K."/>
        </authorList>
    </citation>
    <scope>NUCLEOTIDE SEQUENCE [LARGE SCALE GENOMIC DNA]</scope>
    <source>
        <strain evidence="1 2">NBRC 106415</strain>
    </source>
</reference>
<comment type="caution">
    <text evidence="1">The sequence shown here is derived from an EMBL/GenBank/DDBJ whole genome shotgun (WGS) entry which is preliminary data.</text>
</comment>